<evidence type="ECO:0000256" key="6">
    <source>
        <dbReference type="ARBA" id="ARBA00023316"/>
    </source>
</evidence>
<dbReference type="SUPFAM" id="SSF56601">
    <property type="entry name" value="beta-lactamase/transpeptidase-like"/>
    <property type="match status" value="1"/>
</dbReference>
<accession>C7PW77</accession>
<keyword evidence="14" id="KW-1185">Reference proteome</keyword>
<keyword evidence="11" id="KW-0472">Membrane</keyword>
<dbReference type="PANTHER" id="PTHR21581">
    <property type="entry name" value="D-ALANYL-D-ALANINE CARBOXYPEPTIDASE"/>
    <property type="match status" value="1"/>
</dbReference>
<keyword evidence="3 13" id="KW-0378">Hydrolase</keyword>
<dbReference type="FunCoup" id="C7PW77">
    <property type="interactions" value="35"/>
</dbReference>
<evidence type="ECO:0000256" key="4">
    <source>
        <dbReference type="ARBA" id="ARBA00022960"/>
    </source>
</evidence>
<dbReference type="InterPro" id="IPR012338">
    <property type="entry name" value="Beta-lactam/transpept-like"/>
</dbReference>
<dbReference type="GO" id="GO:0071555">
    <property type="term" value="P:cell wall organization"/>
    <property type="evidence" value="ECO:0007669"/>
    <property type="project" value="UniProtKB-KW"/>
</dbReference>
<evidence type="ECO:0000259" key="12">
    <source>
        <dbReference type="Pfam" id="PF00768"/>
    </source>
</evidence>
<dbReference type="HOGENOM" id="CLU_655057_0_0_11"/>
<dbReference type="eggNOG" id="COG1686">
    <property type="taxonomic scope" value="Bacteria"/>
</dbReference>
<reference evidence="13 14" key="1">
    <citation type="journal article" date="2009" name="Stand. Genomic Sci.">
        <title>Complete genome sequence of Catenulispora acidiphila type strain (ID 139908).</title>
        <authorList>
            <person name="Copeland A."/>
            <person name="Lapidus A."/>
            <person name="Glavina Del Rio T."/>
            <person name="Nolan M."/>
            <person name="Lucas S."/>
            <person name="Chen F."/>
            <person name="Tice H."/>
            <person name="Cheng J.F."/>
            <person name="Bruce D."/>
            <person name="Goodwin L."/>
            <person name="Pitluck S."/>
            <person name="Mikhailova N."/>
            <person name="Pati A."/>
            <person name="Ivanova N."/>
            <person name="Mavromatis K."/>
            <person name="Chen A."/>
            <person name="Palaniappan K."/>
            <person name="Chain P."/>
            <person name="Land M."/>
            <person name="Hauser L."/>
            <person name="Chang Y.J."/>
            <person name="Jeffries C.D."/>
            <person name="Chertkov O."/>
            <person name="Brettin T."/>
            <person name="Detter J.C."/>
            <person name="Han C."/>
            <person name="Ali Z."/>
            <person name="Tindall B.J."/>
            <person name="Goker M."/>
            <person name="Bristow J."/>
            <person name="Eisen J.A."/>
            <person name="Markowitz V."/>
            <person name="Hugenholtz P."/>
            <person name="Kyrpides N.C."/>
            <person name="Klenk H.P."/>
        </authorList>
    </citation>
    <scope>NUCLEOTIDE SEQUENCE [LARGE SCALE GENOMIC DNA]</scope>
    <source>
        <strain evidence="14">DSM 44928 / JCM 14897 / NBRC 102108 / NRRL B-24433 / ID139908</strain>
    </source>
</reference>
<organism evidence="13 14">
    <name type="scientific">Catenulispora acidiphila (strain DSM 44928 / JCM 14897 / NBRC 102108 / NRRL B-24433 / ID139908)</name>
    <dbReference type="NCBI Taxonomy" id="479433"/>
    <lineage>
        <taxon>Bacteria</taxon>
        <taxon>Bacillati</taxon>
        <taxon>Actinomycetota</taxon>
        <taxon>Actinomycetes</taxon>
        <taxon>Catenulisporales</taxon>
        <taxon>Catenulisporaceae</taxon>
        <taxon>Catenulispora</taxon>
    </lineage>
</organism>
<evidence type="ECO:0000313" key="13">
    <source>
        <dbReference type="EMBL" id="ACU73325.1"/>
    </source>
</evidence>
<dbReference type="GO" id="GO:0008360">
    <property type="term" value="P:regulation of cell shape"/>
    <property type="evidence" value="ECO:0007669"/>
    <property type="project" value="UniProtKB-KW"/>
</dbReference>
<evidence type="ECO:0000256" key="3">
    <source>
        <dbReference type="ARBA" id="ARBA00022801"/>
    </source>
</evidence>
<dbReference type="EMBL" id="CP001700">
    <property type="protein sequence ID" value="ACU73325.1"/>
    <property type="molecule type" value="Genomic_DNA"/>
</dbReference>
<feature type="compositionally biased region" description="Pro residues" evidence="10">
    <location>
        <begin position="309"/>
        <end position="338"/>
    </location>
</feature>
<keyword evidence="11" id="KW-1133">Transmembrane helix</keyword>
<dbReference type="GO" id="GO:0009252">
    <property type="term" value="P:peptidoglycan biosynthetic process"/>
    <property type="evidence" value="ECO:0007669"/>
    <property type="project" value="UniProtKB-KW"/>
</dbReference>
<keyword evidence="6" id="KW-0961">Cell wall biogenesis/degradation</keyword>
<feature type="active site" description="Proton acceptor" evidence="7">
    <location>
        <position position="85"/>
    </location>
</feature>
<name>C7PW77_CATAD</name>
<feature type="binding site" evidence="8">
    <location>
        <position position="244"/>
    </location>
    <ligand>
        <name>substrate</name>
    </ligand>
</feature>
<keyword evidence="4" id="KW-0133">Cell shape</keyword>
<dbReference type="GO" id="GO:0009002">
    <property type="term" value="F:serine-type D-Ala-D-Ala carboxypeptidase activity"/>
    <property type="evidence" value="ECO:0007669"/>
    <property type="project" value="UniProtKB-EC"/>
</dbReference>
<feature type="active site" description="Acyl-ester intermediate" evidence="7">
    <location>
        <position position="82"/>
    </location>
</feature>
<feature type="active site" evidence="7">
    <location>
        <position position="139"/>
    </location>
</feature>
<evidence type="ECO:0000256" key="5">
    <source>
        <dbReference type="ARBA" id="ARBA00022984"/>
    </source>
</evidence>
<feature type="transmembrane region" description="Helical" evidence="11">
    <location>
        <begin position="388"/>
        <end position="410"/>
    </location>
</feature>
<keyword evidence="11" id="KW-0812">Transmembrane</keyword>
<evidence type="ECO:0000256" key="2">
    <source>
        <dbReference type="ARBA" id="ARBA00022729"/>
    </source>
</evidence>
<dbReference type="Proteomes" id="UP000000851">
    <property type="component" value="Chromosome"/>
</dbReference>
<comment type="similarity">
    <text evidence="1 9">Belongs to the peptidase S11 family.</text>
</comment>
<keyword evidence="2" id="KW-0732">Signal</keyword>
<keyword evidence="5" id="KW-0573">Peptidoglycan synthesis</keyword>
<dbReference type="InterPro" id="IPR018044">
    <property type="entry name" value="Peptidase_S11"/>
</dbReference>
<dbReference type="STRING" id="479433.Caci_4462"/>
<protein>
    <submittedName>
        <fullName evidence="13">Serine-type D-Ala-D-Ala carboxypeptidase</fullName>
        <ecNumber evidence="13">3.4.16.4</ecNumber>
    </submittedName>
</protein>
<keyword evidence="13" id="KW-0645">Protease</keyword>
<dbReference type="PRINTS" id="PR00725">
    <property type="entry name" value="DADACBPTASE1"/>
</dbReference>
<evidence type="ECO:0000313" key="14">
    <source>
        <dbReference type="Proteomes" id="UP000000851"/>
    </source>
</evidence>
<evidence type="ECO:0000256" key="10">
    <source>
        <dbReference type="SAM" id="MobiDB-lite"/>
    </source>
</evidence>
<dbReference type="AlphaFoldDB" id="C7PW77"/>
<feature type="region of interest" description="Disordered" evidence="10">
    <location>
        <begin position="294"/>
        <end position="343"/>
    </location>
</feature>
<keyword evidence="13" id="KW-0121">Carboxypeptidase</keyword>
<dbReference type="InParanoid" id="C7PW77"/>
<dbReference type="Pfam" id="PF00768">
    <property type="entry name" value="Peptidase_S11"/>
    <property type="match status" value="1"/>
</dbReference>
<evidence type="ECO:0000256" key="8">
    <source>
        <dbReference type="PIRSR" id="PIRSR618044-2"/>
    </source>
</evidence>
<evidence type="ECO:0000256" key="9">
    <source>
        <dbReference type="RuleBase" id="RU004016"/>
    </source>
</evidence>
<dbReference type="GO" id="GO:0006508">
    <property type="term" value="P:proteolysis"/>
    <property type="evidence" value="ECO:0007669"/>
    <property type="project" value="InterPro"/>
</dbReference>
<dbReference type="InterPro" id="IPR001967">
    <property type="entry name" value="Peptidase_S11_N"/>
</dbReference>
<evidence type="ECO:0000256" key="1">
    <source>
        <dbReference type="ARBA" id="ARBA00007164"/>
    </source>
</evidence>
<dbReference type="Gene3D" id="3.40.710.10">
    <property type="entry name" value="DD-peptidase/beta-lactamase superfamily"/>
    <property type="match status" value="1"/>
</dbReference>
<evidence type="ECO:0000256" key="11">
    <source>
        <dbReference type="SAM" id="Phobius"/>
    </source>
</evidence>
<proteinExistence type="inferred from homology"/>
<dbReference type="PANTHER" id="PTHR21581:SF33">
    <property type="entry name" value="D-ALANYL-D-ALANINE CARBOXYPEPTIDASE DACB"/>
    <property type="match status" value="1"/>
</dbReference>
<feature type="domain" description="Peptidase S11 D-alanyl-D-alanine carboxypeptidase A N-terminal" evidence="12">
    <location>
        <begin position="49"/>
        <end position="271"/>
    </location>
</feature>
<dbReference type="EC" id="3.4.16.4" evidence="13"/>
<sequence length="419" mass="43222">MIAHQGADTVPHVAVSPRFRAPVLLAAVVAALAVGVVEMPGSRAASVGSAPSVDVASYVVADYATGQILAEQSPHRELYPASTLKVLTADTLIPRLDPARTVTPKAADFAAEPDGSVVGMTAGVTYSIADLWRATFVESANDAVAELAHLSGGLSATVAAMRQEARSLGAHDTTVLDADGYDQDGQLTSAYDLAIFARAGLRLPAFRAYCDLKQTTFPGPKGTTLTLVGHDPMIKSYPGMIGIKGGLTTKAGHTYVGAATRDGHTVIETLMLGGTDVFDQAARLMDWGLQADGKVKPDGMLPGGSKPSAAPPPTPTPSPKPTPTPTPTPVPTPIPTPPWTSTRAPLRAITPQPGSQQAVTLAFSVTDAGGYSPLPSRRSQATASPWSGAAWMGTAAAVAALAVPLGAHSAHRTRRGRRR</sequence>
<dbReference type="KEGG" id="cai:Caci_4462"/>
<gene>
    <name evidence="13" type="ordered locus">Caci_4462</name>
</gene>
<evidence type="ECO:0000256" key="7">
    <source>
        <dbReference type="PIRSR" id="PIRSR618044-1"/>
    </source>
</evidence>